<comment type="caution">
    <text evidence="2">The sequence shown here is derived from an EMBL/GenBank/DDBJ whole genome shotgun (WGS) entry which is preliminary data.</text>
</comment>
<dbReference type="OrthoDB" id="31282at2157"/>
<dbReference type="RefSeq" id="WP_048193941.1">
    <property type="nucleotide sequence ID" value="NZ_CAAGSM010000003.1"/>
</dbReference>
<evidence type="ECO:0000313" key="2">
    <source>
        <dbReference type="EMBL" id="KGK98784.1"/>
    </source>
</evidence>
<feature type="transmembrane region" description="Helical" evidence="1">
    <location>
        <begin position="222"/>
        <end position="247"/>
    </location>
</feature>
<evidence type="ECO:0000256" key="1">
    <source>
        <dbReference type="SAM" id="Phobius"/>
    </source>
</evidence>
<dbReference type="Proteomes" id="UP000029859">
    <property type="component" value="Unassembled WGS sequence"/>
</dbReference>
<keyword evidence="1" id="KW-1133">Transmembrane helix</keyword>
<feature type="transmembrane region" description="Helical" evidence="1">
    <location>
        <begin position="300"/>
        <end position="325"/>
    </location>
</feature>
<dbReference type="AlphaFoldDB" id="A0A099T1J1"/>
<gene>
    <name evidence="2" type="ORF">LI82_05670</name>
</gene>
<evidence type="ECO:0000313" key="3">
    <source>
        <dbReference type="Proteomes" id="UP000029859"/>
    </source>
</evidence>
<feature type="transmembrane region" description="Helical" evidence="1">
    <location>
        <begin position="253"/>
        <end position="279"/>
    </location>
</feature>
<feature type="transmembrane region" description="Helical" evidence="1">
    <location>
        <begin position="337"/>
        <end position="357"/>
    </location>
</feature>
<dbReference type="EMBL" id="JRHO01000010">
    <property type="protein sequence ID" value="KGK98784.1"/>
    <property type="molecule type" value="Genomic_DNA"/>
</dbReference>
<proteinExistence type="predicted"/>
<accession>A0A099T1J1</accession>
<organism evidence="2 3">
    <name type="scientific">Methanococcoides methylutens</name>
    <dbReference type="NCBI Taxonomy" id="2226"/>
    <lineage>
        <taxon>Archaea</taxon>
        <taxon>Methanobacteriati</taxon>
        <taxon>Methanobacteriota</taxon>
        <taxon>Stenosarchaea group</taxon>
        <taxon>Methanomicrobia</taxon>
        <taxon>Methanosarcinales</taxon>
        <taxon>Methanosarcinaceae</taxon>
        <taxon>Methanococcoides</taxon>
    </lineage>
</organism>
<keyword evidence="3" id="KW-1185">Reference proteome</keyword>
<keyword evidence="1" id="KW-0472">Membrane</keyword>
<name>A0A099T1J1_METMT</name>
<dbReference type="InterPro" id="IPR007254">
    <property type="entry name" value="DUF373"/>
</dbReference>
<reference evidence="2 3" key="1">
    <citation type="submission" date="2014-09" db="EMBL/GenBank/DDBJ databases">
        <title>Draft genome sequence of an obligately methylotrophic methanogen, Methanococcoides methylutens, isolated from marine sediment.</title>
        <authorList>
            <person name="Guan Y."/>
            <person name="Ngugi D.K."/>
            <person name="Blom J."/>
            <person name="Ali S."/>
            <person name="Ferry J.G."/>
            <person name="Stingl U."/>
        </authorList>
    </citation>
    <scope>NUCLEOTIDE SEQUENCE [LARGE SCALE GENOMIC DNA]</scope>
    <source>
        <strain evidence="2 3">DSM 2657</strain>
    </source>
</reference>
<feature type="transmembrane region" description="Helical" evidence="1">
    <location>
        <begin position="158"/>
        <end position="175"/>
    </location>
</feature>
<protein>
    <submittedName>
        <fullName evidence="2">Membrane protein</fullName>
    </submittedName>
</protein>
<dbReference type="Pfam" id="PF04123">
    <property type="entry name" value="DUF373"/>
    <property type="match status" value="1"/>
</dbReference>
<sequence>MQTLVICIDRDNDLGEKADVTTPIIGREENIDAAVKLATADPEDSDSNTIFGGVNVLDELLTKGLDAQIITFAGDKNVGVISDQKISAQLDAFLSENEITNAIFISDGAEDETLLPIVQSRIKIDSVKRIVVKQSANLESTYYILKNALNDPKISQTFFVPLGLAALIYAIFLLARYPEGAIIGISAAIGMYMLYRGFNLDQPFALLRERMKDSFYEGQMTFITYTIAAILGVIATMIGAVTLWQYHITGGSWYYGIVTLITVFINVTIWWYVIAILFADIGKMVDQKISETFTIKEISPALFIIAVGLLFWGASTYILSVSALAGETANGELSLQYFVYSVVGAIMIALLGIKISMTNPSPEKLPKKGKHKAKN</sequence>
<keyword evidence="1" id="KW-0812">Transmembrane</keyword>
<dbReference type="PANTHER" id="PTHR38815:SF1">
    <property type="entry name" value="DUF373 FAMILY PROTEIN"/>
    <property type="match status" value="1"/>
</dbReference>
<dbReference type="PANTHER" id="PTHR38815">
    <property type="entry name" value="HYPOTHETICAL MEMBRANE PROTEIN, CONSERVED, DUF373 FAMILY"/>
    <property type="match status" value="1"/>
</dbReference>
<feature type="transmembrane region" description="Helical" evidence="1">
    <location>
        <begin position="181"/>
        <end position="201"/>
    </location>
</feature>